<dbReference type="PROSITE" id="PS51257">
    <property type="entry name" value="PROKAR_LIPOPROTEIN"/>
    <property type="match status" value="1"/>
</dbReference>
<dbReference type="AlphaFoldDB" id="A0A5C5V9B8"/>
<evidence type="ECO:0000313" key="2">
    <source>
        <dbReference type="Proteomes" id="UP000318878"/>
    </source>
</evidence>
<comment type="caution">
    <text evidence="1">The sequence shown here is derived from an EMBL/GenBank/DDBJ whole genome shotgun (WGS) entry which is preliminary data.</text>
</comment>
<name>A0A5C5V9B8_9BACT</name>
<accession>A0A5C5V9B8</accession>
<organism evidence="1 2">
    <name type="scientific">Blastopirellula retiformator</name>
    <dbReference type="NCBI Taxonomy" id="2527970"/>
    <lineage>
        <taxon>Bacteria</taxon>
        <taxon>Pseudomonadati</taxon>
        <taxon>Planctomycetota</taxon>
        <taxon>Planctomycetia</taxon>
        <taxon>Pirellulales</taxon>
        <taxon>Pirellulaceae</taxon>
        <taxon>Blastopirellula</taxon>
    </lineage>
</organism>
<dbReference type="OrthoDB" id="287730at2"/>
<proteinExistence type="predicted"/>
<dbReference type="RefSeq" id="WP_146431012.1">
    <property type="nucleotide sequence ID" value="NZ_SJPF01000002.1"/>
</dbReference>
<sequence>MNGKISLSLLAVLALSLVGCCCDRCGKWSWGHCCDDFPSGAIAQPLGSYTCSWQKSQAELANQENYVIFRREWVGDSLELSQGGKRHLGEVLPAVMEAGQVLVVEETADSELDARRRDHLVIVLAKMEIPEPDQRVVIGYPLGEGLYGFNAPAIRSGIQGGRGTGGSRFGGANSGLGGGFGGGFTSGGVGGGYGGFGGYN</sequence>
<protein>
    <submittedName>
        <fullName evidence="1">Uncharacterized protein</fullName>
    </submittedName>
</protein>
<gene>
    <name evidence="1" type="ORF">Enr8_20330</name>
</gene>
<keyword evidence="2" id="KW-1185">Reference proteome</keyword>
<reference evidence="1 2" key="1">
    <citation type="submission" date="2019-02" db="EMBL/GenBank/DDBJ databases">
        <title>Deep-cultivation of Planctomycetes and their phenomic and genomic characterization uncovers novel biology.</title>
        <authorList>
            <person name="Wiegand S."/>
            <person name="Jogler M."/>
            <person name="Boedeker C."/>
            <person name="Pinto D."/>
            <person name="Vollmers J."/>
            <person name="Rivas-Marin E."/>
            <person name="Kohn T."/>
            <person name="Peeters S.H."/>
            <person name="Heuer A."/>
            <person name="Rast P."/>
            <person name="Oberbeckmann S."/>
            <person name="Bunk B."/>
            <person name="Jeske O."/>
            <person name="Meyerdierks A."/>
            <person name="Storesund J.E."/>
            <person name="Kallscheuer N."/>
            <person name="Luecker S."/>
            <person name="Lage O.M."/>
            <person name="Pohl T."/>
            <person name="Merkel B.J."/>
            <person name="Hornburger P."/>
            <person name="Mueller R.-W."/>
            <person name="Bruemmer F."/>
            <person name="Labrenz M."/>
            <person name="Spormann A.M."/>
            <person name="Op Den Camp H."/>
            <person name="Overmann J."/>
            <person name="Amann R."/>
            <person name="Jetten M.S.M."/>
            <person name="Mascher T."/>
            <person name="Medema M.H."/>
            <person name="Devos D.P."/>
            <person name="Kaster A.-K."/>
            <person name="Ovreas L."/>
            <person name="Rohde M."/>
            <person name="Galperin M.Y."/>
            <person name="Jogler C."/>
        </authorList>
    </citation>
    <scope>NUCLEOTIDE SEQUENCE [LARGE SCALE GENOMIC DNA]</scope>
    <source>
        <strain evidence="1 2">Enr8</strain>
    </source>
</reference>
<evidence type="ECO:0000313" key="1">
    <source>
        <dbReference type="EMBL" id="TWT34620.1"/>
    </source>
</evidence>
<dbReference type="EMBL" id="SJPF01000002">
    <property type="protein sequence ID" value="TWT34620.1"/>
    <property type="molecule type" value="Genomic_DNA"/>
</dbReference>
<dbReference type="Proteomes" id="UP000318878">
    <property type="component" value="Unassembled WGS sequence"/>
</dbReference>